<gene>
    <name evidence="2" type="ORF">VNO78_26538</name>
</gene>
<keyword evidence="3" id="KW-1185">Reference proteome</keyword>
<accession>A0AAN9X910</accession>
<evidence type="ECO:0000313" key="3">
    <source>
        <dbReference type="Proteomes" id="UP001386955"/>
    </source>
</evidence>
<sequence length="127" mass="14669">MCIQQNKTQCANKREQTCILLVKRFREQKGKTKRKESETSRVAVPMGCGGGKWRRGRRRVLNCMQLRRESERGVTIVAARALSGSASPLVRWEMQGNDASRMGLEMQAKEMASRKWFRSGFEWGFRL</sequence>
<name>A0AAN9X910_PSOTE</name>
<dbReference type="Proteomes" id="UP001386955">
    <property type="component" value="Unassembled WGS sequence"/>
</dbReference>
<feature type="compositionally biased region" description="Basic and acidic residues" evidence="1">
    <location>
        <begin position="29"/>
        <end position="39"/>
    </location>
</feature>
<proteinExistence type="predicted"/>
<protein>
    <submittedName>
        <fullName evidence="2">Uncharacterized protein</fullName>
    </submittedName>
</protein>
<organism evidence="2 3">
    <name type="scientific">Psophocarpus tetragonolobus</name>
    <name type="common">Winged bean</name>
    <name type="synonym">Dolichos tetragonolobus</name>
    <dbReference type="NCBI Taxonomy" id="3891"/>
    <lineage>
        <taxon>Eukaryota</taxon>
        <taxon>Viridiplantae</taxon>
        <taxon>Streptophyta</taxon>
        <taxon>Embryophyta</taxon>
        <taxon>Tracheophyta</taxon>
        <taxon>Spermatophyta</taxon>
        <taxon>Magnoliopsida</taxon>
        <taxon>eudicotyledons</taxon>
        <taxon>Gunneridae</taxon>
        <taxon>Pentapetalae</taxon>
        <taxon>rosids</taxon>
        <taxon>fabids</taxon>
        <taxon>Fabales</taxon>
        <taxon>Fabaceae</taxon>
        <taxon>Papilionoideae</taxon>
        <taxon>50 kb inversion clade</taxon>
        <taxon>NPAAA clade</taxon>
        <taxon>indigoferoid/millettioid clade</taxon>
        <taxon>Phaseoleae</taxon>
        <taxon>Psophocarpus</taxon>
    </lineage>
</organism>
<dbReference type="EMBL" id="JAYMYS010000007">
    <property type="protein sequence ID" value="KAK7386355.1"/>
    <property type="molecule type" value="Genomic_DNA"/>
</dbReference>
<dbReference type="AlphaFoldDB" id="A0AAN9X910"/>
<evidence type="ECO:0000256" key="1">
    <source>
        <dbReference type="SAM" id="MobiDB-lite"/>
    </source>
</evidence>
<feature type="region of interest" description="Disordered" evidence="1">
    <location>
        <begin position="29"/>
        <end position="50"/>
    </location>
</feature>
<evidence type="ECO:0000313" key="2">
    <source>
        <dbReference type="EMBL" id="KAK7386355.1"/>
    </source>
</evidence>
<reference evidence="2 3" key="1">
    <citation type="submission" date="2024-01" db="EMBL/GenBank/DDBJ databases">
        <title>The genomes of 5 underutilized Papilionoideae crops provide insights into root nodulation and disease resistanc.</title>
        <authorList>
            <person name="Jiang F."/>
        </authorList>
    </citation>
    <scope>NUCLEOTIDE SEQUENCE [LARGE SCALE GENOMIC DNA]</scope>
    <source>
        <strain evidence="2">DUOXIRENSHENG_FW03</strain>
        <tissue evidence="2">Leaves</tissue>
    </source>
</reference>
<comment type="caution">
    <text evidence="2">The sequence shown here is derived from an EMBL/GenBank/DDBJ whole genome shotgun (WGS) entry which is preliminary data.</text>
</comment>